<dbReference type="Gene3D" id="3.80.10.10">
    <property type="entry name" value="Ribonuclease Inhibitor"/>
    <property type="match status" value="1"/>
</dbReference>
<organism evidence="1 2">
    <name type="scientific">Rhizopogon vesiculosus</name>
    <dbReference type="NCBI Taxonomy" id="180088"/>
    <lineage>
        <taxon>Eukaryota</taxon>
        <taxon>Fungi</taxon>
        <taxon>Dikarya</taxon>
        <taxon>Basidiomycota</taxon>
        <taxon>Agaricomycotina</taxon>
        <taxon>Agaricomycetes</taxon>
        <taxon>Agaricomycetidae</taxon>
        <taxon>Boletales</taxon>
        <taxon>Suillineae</taxon>
        <taxon>Rhizopogonaceae</taxon>
        <taxon>Rhizopogon</taxon>
    </lineage>
</organism>
<dbReference type="SUPFAM" id="SSF52047">
    <property type="entry name" value="RNI-like"/>
    <property type="match status" value="1"/>
</dbReference>
<sequence>MTRYDHPRLSDTLVTLAINEAGADDLLDQGDLNFAPFLNLTALSLRFETLPAVTAANITTVIQDSKFPLLKEFLFCVVEDFPWRQAELLFRALSQSKASQTLELVEITFCDSDEGFDNPLPVIRQFLCFTQLRSLWIHVESSIYLDNDLLLEAMSSWPHIEFLSLEDVYQPTVTFHGLFAALRLCPHLHTLCVYMDAARIDINPEADSFQHPSLHTLDLGASLIVDAAAVARIIFSMLPHVGEVVYDRSVGGSSAWGRVNWHLQSFAAVDQTRIRGS</sequence>
<dbReference type="Proteomes" id="UP000183567">
    <property type="component" value="Unassembled WGS sequence"/>
</dbReference>
<gene>
    <name evidence="1" type="ORF">AZE42_05404</name>
</gene>
<dbReference type="AlphaFoldDB" id="A0A1J8QKB4"/>
<dbReference type="InterPro" id="IPR032675">
    <property type="entry name" value="LRR_dom_sf"/>
</dbReference>
<reference evidence="1 2" key="1">
    <citation type="submission" date="2016-03" db="EMBL/GenBank/DDBJ databases">
        <title>Comparative genomics of the ectomycorrhizal sister species Rhizopogon vinicolor and Rhizopogon vesiculosus (Basidiomycota: Boletales) reveals a divergence of the mating type B locus.</title>
        <authorList>
            <person name="Mujic A.B."/>
            <person name="Kuo A."/>
            <person name="Tritt A."/>
            <person name="Lipzen A."/>
            <person name="Chen C."/>
            <person name="Johnson J."/>
            <person name="Sharma A."/>
            <person name="Barry K."/>
            <person name="Grigoriev I.V."/>
            <person name="Spatafora J.W."/>
        </authorList>
    </citation>
    <scope>NUCLEOTIDE SEQUENCE [LARGE SCALE GENOMIC DNA]</scope>
    <source>
        <strain evidence="1 2">AM-OR11-056</strain>
    </source>
</reference>
<evidence type="ECO:0000313" key="2">
    <source>
        <dbReference type="Proteomes" id="UP000183567"/>
    </source>
</evidence>
<accession>A0A1J8QKB4</accession>
<comment type="caution">
    <text evidence="1">The sequence shown here is derived from an EMBL/GenBank/DDBJ whole genome shotgun (WGS) entry which is preliminary data.</text>
</comment>
<proteinExistence type="predicted"/>
<evidence type="ECO:0008006" key="3">
    <source>
        <dbReference type="Google" id="ProtNLM"/>
    </source>
</evidence>
<name>A0A1J8QKB4_9AGAM</name>
<protein>
    <recommendedName>
        <fullName evidence="3">F-box domain-containing protein</fullName>
    </recommendedName>
</protein>
<evidence type="ECO:0000313" key="1">
    <source>
        <dbReference type="EMBL" id="OJA13880.1"/>
    </source>
</evidence>
<keyword evidence="2" id="KW-1185">Reference proteome</keyword>
<dbReference type="STRING" id="180088.A0A1J8QKB4"/>
<dbReference type="EMBL" id="LVVM01003992">
    <property type="protein sequence ID" value="OJA13880.1"/>
    <property type="molecule type" value="Genomic_DNA"/>
</dbReference>
<dbReference type="OrthoDB" id="2691562at2759"/>